<evidence type="ECO:0000259" key="6">
    <source>
        <dbReference type="PROSITE" id="PS50928"/>
    </source>
</evidence>
<feature type="transmembrane region" description="Helical" evidence="5">
    <location>
        <begin position="24"/>
        <end position="45"/>
    </location>
</feature>
<dbReference type="Proteomes" id="UP001596317">
    <property type="component" value="Unassembled WGS sequence"/>
</dbReference>
<dbReference type="Pfam" id="PF00528">
    <property type="entry name" value="BPD_transp_1"/>
    <property type="match status" value="1"/>
</dbReference>
<proteinExistence type="inferred from homology"/>
<dbReference type="InterPro" id="IPR000515">
    <property type="entry name" value="MetI-like"/>
</dbReference>
<feature type="transmembrane region" description="Helical" evidence="5">
    <location>
        <begin position="119"/>
        <end position="142"/>
    </location>
</feature>
<feature type="transmembrane region" description="Helical" evidence="5">
    <location>
        <begin position="87"/>
        <end position="107"/>
    </location>
</feature>
<keyword evidence="2 5" id="KW-0812">Transmembrane</keyword>
<keyword evidence="4 5" id="KW-0472">Membrane</keyword>
<keyword evidence="8" id="KW-1185">Reference proteome</keyword>
<evidence type="ECO:0000256" key="4">
    <source>
        <dbReference type="ARBA" id="ARBA00023136"/>
    </source>
</evidence>
<dbReference type="PANTHER" id="PTHR43879">
    <property type="entry name" value="ABC TRANSPORTER PERMEASE PROTEIN"/>
    <property type="match status" value="1"/>
</dbReference>
<keyword evidence="5" id="KW-0813">Transport</keyword>
<sequence length="300" mass="32941">MTTTLPTHTAPAAAPRKPLRPGRVVMYALLVLAALFFLIPVYLLFATALKSPDAIAEATTWHWPSVLNWGSFRDAWAKIGGNMLNSVFLAVVATLLSAVLGSLNGYALSKWKFRGANTLFALMLFGMFIPYQAVLIPLFQFVESVKWAPIDLGFVTIPGFQLYGSIWALILTHVVYGIPITTLIFRNFYADVPDALIEAATIDGAGFWQIYGKVIFPISIPGFVVVIIWQFTQVWNEFLFAATLTNTSSQPVTYALSQLAGGRRSAGTCPWPAPFWPRCPRCWCTSCWAGTSCAACWPGA</sequence>
<comment type="similarity">
    <text evidence="5">Belongs to the binding-protein-dependent transport system permease family.</text>
</comment>
<organism evidence="7 8">
    <name type="scientific">Deinococcus multiflagellatus</name>
    <dbReference type="NCBI Taxonomy" id="1656887"/>
    <lineage>
        <taxon>Bacteria</taxon>
        <taxon>Thermotogati</taxon>
        <taxon>Deinococcota</taxon>
        <taxon>Deinococci</taxon>
        <taxon>Deinococcales</taxon>
        <taxon>Deinococcaceae</taxon>
        <taxon>Deinococcus</taxon>
    </lineage>
</organism>
<feature type="transmembrane region" description="Helical" evidence="5">
    <location>
        <begin position="162"/>
        <end position="189"/>
    </location>
</feature>
<feature type="transmembrane region" description="Helical" evidence="5">
    <location>
        <begin position="210"/>
        <end position="231"/>
    </location>
</feature>
<dbReference type="EMBL" id="JBHSWB010000001">
    <property type="protein sequence ID" value="MFC6660757.1"/>
    <property type="molecule type" value="Genomic_DNA"/>
</dbReference>
<evidence type="ECO:0000256" key="2">
    <source>
        <dbReference type="ARBA" id="ARBA00022692"/>
    </source>
</evidence>
<comment type="caution">
    <text evidence="7">The sequence shown here is derived from an EMBL/GenBank/DDBJ whole genome shotgun (WGS) entry which is preliminary data.</text>
</comment>
<feature type="domain" description="ABC transmembrane type-1" evidence="6">
    <location>
        <begin position="83"/>
        <end position="300"/>
    </location>
</feature>
<dbReference type="InterPro" id="IPR035906">
    <property type="entry name" value="MetI-like_sf"/>
</dbReference>
<dbReference type="CDD" id="cd06261">
    <property type="entry name" value="TM_PBP2"/>
    <property type="match status" value="1"/>
</dbReference>
<gene>
    <name evidence="7" type="ORF">ACFP90_10660</name>
</gene>
<dbReference type="PROSITE" id="PS50928">
    <property type="entry name" value="ABC_TM1"/>
    <property type="match status" value="1"/>
</dbReference>
<dbReference type="SUPFAM" id="SSF161098">
    <property type="entry name" value="MetI-like"/>
    <property type="match status" value="1"/>
</dbReference>
<comment type="subcellular location">
    <subcellularLocation>
        <location evidence="5">Cell membrane</location>
        <topology evidence="5">Multi-pass membrane protein</topology>
    </subcellularLocation>
    <subcellularLocation>
        <location evidence="1">Membrane</location>
        <topology evidence="1">Multi-pass membrane protein</topology>
    </subcellularLocation>
</comment>
<evidence type="ECO:0000256" key="5">
    <source>
        <dbReference type="RuleBase" id="RU363032"/>
    </source>
</evidence>
<name>A0ABW1ZMP9_9DEIO</name>
<evidence type="ECO:0000313" key="7">
    <source>
        <dbReference type="EMBL" id="MFC6660757.1"/>
    </source>
</evidence>
<protein>
    <submittedName>
        <fullName evidence="7">Carbohydrate ABC transporter permease</fullName>
    </submittedName>
</protein>
<evidence type="ECO:0000313" key="8">
    <source>
        <dbReference type="Proteomes" id="UP001596317"/>
    </source>
</evidence>
<evidence type="ECO:0000256" key="1">
    <source>
        <dbReference type="ARBA" id="ARBA00004141"/>
    </source>
</evidence>
<dbReference type="PANTHER" id="PTHR43879:SF1">
    <property type="entry name" value="GLUCOSE IMPORT SYSTEM PERMEASE PROTEIN GLCU"/>
    <property type="match status" value="1"/>
</dbReference>
<reference evidence="8" key="1">
    <citation type="journal article" date="2019" name="Int. J. Syst. Evol. Microbiol.">
        <title>The Global Catalogue of Microorganisms (GCM) 10K type strain sequencing project: providing services to taxonomists for standard genome sequencing and annotation.</title>
        <authorList>
            <consortium name="The Broad Institute Genomics Platform"/>
            <consortium name="The Broad Institute Genome Sequencing Center for Infectious Disease"/>
            <person name="Wu L."/>
            <person name="Ma J."/>
        </authorList>
    </citation>
    <scope>NUCLEOTIDE SEQUENCE [LARGE SCALE GENOMIC DNA]</scope>
    <source>
        <strain evidence="8">CCUG 63830</strain>
    </source>
</reference>
<accession>A0ABW1ZMP9</accession>
<evidence type="ECO:0000256" key="3">
    <source>
        <dbReference type="ARBA" id="ARBA00022989"/>
    </source>
</evidence>
<dbReference type="Gene3D" id="1.10.3720.10">
    <property type="entry name" value="MetI-like"/>
    <property type="match status" value="1"/>
</dbReference>
<dbReference type="RefSeq" id="WP_380055937.1">
    <property type="nucleotide sequence ID" value="NZ_JBHSWB010000001.1"/>
</dbReference>
<keyword evidence="3 5" id="KW-1133">Transmembrane helix</keyword>